<dbReference type="Pfam" id="PF09299">
    <property type="entry name" value="Mu-transpos_C"/>
    <property type="match status" value="1"/>
</dbReference>
<evidence type="ECO:0000313" key="3">
    <source>
        <dbReference type="Proteomes" id="UP000246145"/>
    </source>
</evidence>
<accession>A0A2U1CMQ7</accession>
<dbReference type="InterPro" id="IPR015378">
    <property type="entry name" value="Transposase-like_Mu_C"/>
</dbReference>
<dbReference type="RefSeq" id="WP_116518267.1">
    <property type="nucleotide sequence ID" value="NZ_JACCEX010000002.1"/>
</dbReference>
<organism evidence="2 3">
    <name type="scientific">Pusillimonas noertemannii</name>
    <dbReference type="NCBI Taxonomy" id="305977"/>
    <lineage>
        <taxon>Bacteria</taxon>
        <taxon>Pseudomonadati</taxon>
        <taxon>Pseudomonadota</taxon>
        <taxon>Betaproteobacteria</taxon>
        <taxon>Burkholderiales</taxon>
        <taxon>Alcaligenaceae</taxon>
        <taxon>Pusillimonas</taxon>
    </lineage>
</organism>
<gene>
    <name evidence="2" type="ORF">C7440_1782</name>
</gene>
<dbReference type="SUPFAM" id="SSF53098">
    <property type="entry name" value="Ribonuclease H-like"/>
    <property type="match status" value="1"/>
</dbReference>
<keyword evidence="3" id="KW-1185">Reference proteome</keyword>
<feature type="domain" description="Transposase-like Mu C-terminal" evidence="1">
    <location>
        <begin position="548"/>
        <end position="606"/>
    </location>
</feature>
<comment type="caution">
    <text evidence="2">The sequence shown here is derived from an EMBL/GenBank/DDBJ whole genome shotgun (WGS) entry which is preliminary data.</text>
</comment>
<evidence type="ECO:0000313" key="2">
    <source>
        <dbReference type="EMBL" id="PVY62289.1"/>
    </source>
</evidence>
<reference evidence="2 3" key="1">
    <citation type="submission" date="2018-04" db="EMBL/GenBank/DDBJ databases">
        <title>Genomic Encyclopedia of Type Strains, Phase IV (KMG-IV): sequencing the most valuable type-strain genomes for metagenomic binning, comparative biology and taxonomic classification.</title>
        <authorList>
            <person name="Goeker M."/>
        </authorList>
    </citation>
    <scope>NUCLEOTIDE SEQUENCE [LARGE SCALE GENOMIC DNA]</scope>
    <source>
        <strain evidence="2 3">DSM 10065</strain>
    </source>
</reference>
<dbReference type="Proteomes" id="UP000246145">
    <property type="component" value="Unassembled WGS sequence"/>
</dbReference>
<protein>
    <submittedName>
        <fullName evidence="2">Helix-turn-helix protein</fullName>
    </submittedName>
</protein>
<evidence type="ECO:0000259" key="1">
    <source>
        <dbReference type="Pfam" id="PF09299"/>
    </source>
</evidence>
<dbReference type="OrthoDB" id="9182856at2"/>
<dbReference type="EMBL" id="QEKO01000002">
    <property type="protein sequence ID" value="PVY62289.1"/>
    <property type="molecule type" value="Genomic_DNA"/>
</dbReference>
<dbReference type="AlphaFoldDB" id="A0A2U1CMQ7"/>
<dbReference type="InterPro" id="IPR036397">
    <property type="entry name" value="RNaseH_sf"/>
</dbReference>
<dbReference type="Gene3D" id="3.30.420.10">
    <property type="entry name" value="Ribonuclease H-like superfamily/Ribonuclease H"/>
    <property type="match status" value="1"/>
</dbReference>
<dbReference type="GO" id="GO:0003676">
    <property type="term" value="F:nucleic acid binding"/>
    <property type="evidence" value="ECO:0007669"/>
    <property type="project" value="InterPro"/>
</dbReference>
<name>A0A2U1CMQ7_9BURK</name>
<sequence>MNLSVPTPNTSRAPAISVLNAVNSDWLTADDFARLAGIDIRAGQIALRKAVDGKPWRGCYLDIRTVQGIGGKSGERYEVHLSSLSEDLRWKWAKEQRKDCVADTPAVTLVMPERLLSDPTASKRTEQAMWIYSIIRPVLGLRRHKPERSAAVTEVLSREYTRPDGKRVRISKTQLYEWINRYEKSELEGLKPRSRKDAGHSRVLITRRWDGACPLDTTKKQAVAEALAHYVRSLWGSGVPGWQVVQRFATEKLVKLSRAAGWNIPDEKAPTLCAVTRRFVEQGRKDSLLAVYDQDAKQYCDLYIPRIRRNREGIKPMDVVVGDVHPLDIAVCREDGSIVYPRAICWHDVATNRLYGTLVLLEKGEGIKQAHVAASFAAMCAAWGLPLTLYLDNGSEYSWHEMMTAFSEISRLTQAMDRKFGVSPLKAESEIGELVSEQRQVVRARPYNAPAKPIEGLFSVIEQTVLSMIPGWTGGDRMRAKTHNVGKAPIPYTGTADDFLSDFDTALSFYHGAKQGGSMQGQSPEQAYRAHVDAGWTKTGVSPQVLLLAFAEEGKRKASRGYISWNGVEYYDDALLPYTGQSLTVRVARHSPDYCFVFDAKRTLICAAGVAPTFGFLDPAGAKEQARREKVMRRHVAEVRENSSRLDLVGEMREVVKGSPAMVQAPTGTTVAISDEAAQMLRGLQARQAVEQELLDDDRKVKAAQASPKRLSQWHSPDYTDPYLEAVQWSDEGE</sequence>
<proteinExistence type="predicted"/>
<dbReference type="InterPro" id="IPR012337">
    <property type="entry name" value="RNaseH-like_sf"/>
</dbReference>